<dbReference type="InterPro" id="IPR002937">
    <property type="entry name" value="Amino_oxidase"/>
</dbReference>
<dbReference type="Proteomes" id="UP000434052">
    <property type="component" value="Unassembled WGS sequence"/>
</dbReference>
<comment type="similarity">
    <text evidence="1">Belongs to the carotenoid/retinoid oxidoreductase family.</text>
</comment>
<gene>
    <name evidence="3" type="ORF">DQK91_21100</name>
</gene>
<reference evidence="3 4" key="1">
    <citation type="submission" date="2018-06" db="EMBL/GenBank/DDBJ databases">
        <title>Complete genome of Desulfovibrio marinus P48SEP.</title>
        <authorList>
            <person name="Crispim J.S."/>
            <person name="Vidigal P.M.P."/>
            <person name="Silva L.C.F."/>
            <person name="Araujo L.C."/>
            <person name="Laguardia C.N."/>
            <person name="Dias R.S."/>
            <person name="Sousa M.P."/>
            <person name="Paula S.O."/>
            <person name="Silva C."/>
        </authorList>
    </citation>
    <scope>NUCLEOTIDE SEQUENCE [LARGE SCALE GENOMIC DNA]</scope>
    <source>
        <strain evidence="3 4">P48SEP</strain>
    </source>
</reference>
<dbReference type="SUPFAM" id="SSF51971">
    <property type="entry name" value="Nucleotide-binding domain"/>
    <property type="match status" value="1"/>
</dbReference>
<dbReference type="AlphaFoldDB" id="A0A6P1Z9Z9"/>
<comment type="caution">
    <text evidence="3">The sequence shown here is derived from an EMBL/GenBank/DDBJ whole genome shotgun (WGS) entry which is preliminary data.</text>
</comment>
<dbReference type="Pfam" id="PF01593">
    <property type="entry name" value="Amino_oxidase"/>
    <property type="match status" value="1"/>
</dbReference>
<dbReference type="InterPro" id="IPR036188">
    <property type="entry name" value="FAD/NAD-bd_sf"/>
</dbReference>
<accession>A0A6P1Z9Z9</accession>
<dbReference type="RefSeq" id="WP_144307397.1">
    <property type="nucleotide sequence ID" value="NZ_QMIF01000024.1"/>
</dbReference>
<dbReference type="EMBL" id="QMIF01000024">
    <property type="protein sequence ID" value="TVM30374.1"/>
    <property type="molecule type" value="Genomic_DNA"/>
</dbReference>
<feature type="domain" description="Amine oxidase" evidence="2">
    <location>
        <begin position="13"/>
        <end position="442"/>
    </location>
</feature>
<protein>
    <submittedName>
        <fullName evidence="3">Amine oxidase</fullName>
    </submittedName>
</protein>
<dbReference type="PANTHER" id="PTHR43734">
    <property type="entry name" value="PHYTOENE DESATURASE"/>
    <property type="match status" value="1"/>
</dbReference>
<dbReference type="GO" id="GO:0016491">
    <property type="term" value="F:oxidoreductase activity"/>
    <property type="evidence" value="ECO:0007669"/>
    <property type="project" value="InterPro"/>
</dbReference>
<dbReference type="Gene3D" id="3.50.50.60">
    <property type="entry name" value="FAD/NAD(P)-binding domain"/>
    <property type="match status" value="1"/>
</dbReference>
<dbReference type="PANTHER" id="PTHR43734:SF4">
    <property type="entry name" value="AMINE OXIDASE DOMAIN-CONTAINING PROTEIN"/>
    <property type="match status" value="1"/>
</dbReference>
<dbReference type="PRINTS" id="PR00419">
    <property type="entry name" value="ADXRDTASE"/>
</dbReference>
<sequence length="456" mass="50854">MHVKNCIIGAGPTGLGAAHRLAELGEDDFVVLERDGHVGGLSASFRDDAGFTWDLGGHVVFSHYEYFDALLDSLLGEDALQHQRIARVRIAGSWVPYPFQNNIRHLPKELVWECVDGLVEAHDRAARESAPAADFAEWIDRVFGAGIARLFMRPYNFKVWATPPERMQAGWIGERVSVVDLRRVLENIILEKEDVSWGPNNTFRFPLEGGTGAIYTRLAQPYMDRIRLDTPVAGVDAESRTVRTADGQTITYENLLNTSPLDLFAGKLVSDAPESLREAATLLEHNSVFVAGVGVAGTRDDDTCWMYFPEDNSPFYRTTNFHNYSPRNVPAGVSARALMAETSFSAYKKEDTAALMDRTVDGLVASALMEIGEKSAILTRWETVLPYGYPVPTLDRDRALAAIQPWLEERGICSRGRFGGWRYEVANMDHSVMQGKEWADRVTRGDTEQTYTTPSK</sequence>
<name>A0A6P1Z9Z9_9BACT</name>
<evidence type="ECO:0000259" key="2">
    <source>
        <dbReference type="Pfam" id="PF01593"/>
    </source>
</evidence>
<organism evidence="3 4">
    <name type="scientific">Oceanidesulfovibrio marinus</name>
    <dbReference type="NCBI Taxonomy" id="370038"/>
    <lineage>
        <taxon>Bacteria</taxon>
        <taxon>Pseudomonadati</taxon>
        <taxon>Thermodesulfobacteriota</taxon>
        <taxon>Desulfovibrionia</taxon>
        <taxon>Desulfovibrionales</taxon>
        <taxon>Desulfovibrionaceae</taxon>
        <taxon>Oceanidesulfovibrio</taxon>
    </lineage>
</organism>
<proteinExistence type="inferred from homology"/>
<evidence type="ECO:0000313" key="3">
    <source>
        <dbReference type="EMBL" id="TVM30374.1"/>
    </source>
</evidence>
<evidence type="ECO:0000256" key="1">
    <source>
        <dbReference type="ARBA" id="ARBA00006046"/>
    </source>
</evidence>
<dbReference type="OrthoDB" id="9769600at2"/>
<evidence type="ECO:0000313" key="4">
    <source>
        <dbReference type="Proteomes" id="UP000434052"/>
    </source>
</evidence>